<keyword evidence="9 13" id="KW-1133">Transmembrane helix</keyword>
<dbReference type="Proteomes" id="UP001174909">
    <property type="component" value="Unassembled WGS sequence"/>
</dbReference>
<protein>
    <recommendedName>
        <fullName evidence="3">Vesicle transport protein USE1</fullName>
    </recommendedName>
    <alternativeName>
        <fullName evidence="11">USE1-like protein</fullName>
    </alternativeName>
</protein>
<evidence type="ECO:0000256" key="10">
    <source>
        <dbReference type="ARBA" id="ARBA00023136"/>
    </source>
</evidence>
<dbReference type="GO" id="GO:0031201">
    <property type="term" value="C:SNARE complex"/>
    <property type="evidence" value="ECO:0007669"/>
    <property type="project" value="TreeGrafter"/>
</dbReference>
<dbReference type="PANTHER" id="PTHR13050">
    <property type="entry name" value="USE1-LIKE PROTEIN"/>
    <property type="match status" value="1"/>
</dbReference>
<accession>A0AA35RE54</accession>
<comment type="subcellular location">
    <subcellularLocation>
        <location evidence="1">Endoplasmic reticulum membrane</location>
        <topology evidence="1">Single-pass type IV membrane protein</topology>
    </subcellularLocation>
</comment>
<evidence type="ECO:0000313" key="14">
    <source>
        <dbReference type="EMBL" id="CAI8009063.1"/>
    </source>
</evidence>
<dbReference type="GO" id="GO:0015031">
    <property type="term" value="P:protein transport"/>
    <property type="evidence" value="ECO:0007669"/>
    <property type="project" value="UniProtKB-KW"/>
</dbReference>
<dbReference type="CDD" id="cd15860">
    <property type="entry name" value="SNARE_USE1"/>
    <property type="match status" value="1"/>
</dbReference>
<evidence type="ECO:0000256" key="13">
    <source>
        <dbReference type="SAM" id="Phobius"/>
    </source>
</evidence>
<keyword evidence="15" id="KW-1185">Reference proteome</keyword>
<evidence type="ECO:0000313" key="15">
    <source>
        <dbReference type="Proteomes" id="UP001174909"/>
    </source>
</evidence>
<evidence type="ECO:0000256" key="8">
    <source>
        <dbReference type="ARBA" id="ARBA00022927"/>
    </source>
</evidence>
<dbReference type="AlphaFoldDB" id="A0AA35RE54"/>
<dbReference type="GO" id="GO:0005789">
    <property type="term" value="C:endoplasmic reticulum membrane"/>
    <property type="evidence" value="ECO:0007669"/>
    <property type="project" value="UniProtKB-SubCell"/>
</dbReference>
<evidence type="ECO:0000256" key="9">
    <source>
        <dbReference type="ARBA" id="ARBA00022989"/>
    </source>
</evidence>
<dbReference type="PANTHER" id="PTHR13050:SF7">
    <property type="entry name" value="VESICLE TRANSPORT PROTEIN USE1"/>
    <property type="match status" value="1"/>
</dbReference>
<feature type="transmembrane region" description="Helical" evidence="13">
    <location>
        <begin position="91"/>
        <end position="114"/>
    </location>
</feature>
<evidence type="ECO:0000256" key="11">
    <source>
        <dbReference type="ARBA" id="ARBA00032711"/>
    </source>
</evidence>
<comment type="similarity">
    <text evidence="2">Belongs to the USE1 family.</text>
</comment>
<keyword evidence="5 13" id="KW-0812">Transmembrane</keyword>
<evidence type="ECO:0000256" key="4">
    <source>
        <dbReference type="ARBA" id="ARBA00022448"/>
    </source>
</evidence>
<feature type="region of interest" description="Disordered" evidence="12">
    <location>
        <begin position="1"/>
        <end position="30"/>
    </location>
</feature>
<sequence length="118" mass="13049">MQSGSGTSSLRHRGSGSTEAANERHRRNQESIAEEMMGLARSLKENAMAAKTIIVNDNKLLKTTNEQADQNITAVDAQTSRVKEHNKGCPWGTILLLIAVFVIFLCMVVLIRFVPKPR</sequence>
<comment type="caution">
    <text evidence="14">The sequence shown here is derived from an EMBL/GenBank/DDBJ whole genome shotgun (WGS) entry which is preliminary data.</text>
</comment>
<organism evidence="14 15">
    <name type="scientific">Geodia barretti</name>
    <name type="common">Barrett's horny sponge</name>
    <dbReference type="NCBI Taxonomy" id="519541"/>
    <lineage>
        <taxon>Eukaryota</taxon>
        <taxon>Metazoa</taxon>
        <taxon>Porifera</taxon>
        <taxon>Demospongiae</taxon>
        <taxon>Heteroscleromorpha</taxon>
        <taxon>Tetractinellida</taxon>
        <taxon>Astrophorina</taxon>
        <taxon>Geodiidae</taxon>
        <taxon>Geodia</taxon>
    </lineage>
</organism>
<evidence type="ECO:0000256" key="1">
    <source>
        <dbReference type="ARBA" id="ARBA00004163"/>
    </source>
</evidence>
<keyword evidence="7" id="KW-0931">ER-Golgi transport</keyword>
<evidence type="ECO:0000256" key="3">
    <source>
        <dbReference type="ARBA" id="ARBA00015843"/>
    </source>
</evidence>
<evidence type="ECO:0000256" key="5">
    <source>
        <dbReference type="ARBA" id="ARBA00022692"/>
    </source>
</evidence>
<keyword evidence="10 13" id="KW-0472">Membrane</keyword>
<name>A0AA35RE54_GEOBA</name>
<dbReference type="InterPro" id="IPR019150">
    <property type="entry name" value="Vesicle_transport_protein_Use1"/>
</dbReference>
<dbReference type="GO" id="GO:0006890">
    <property type="term" value="P:retrograde vesicle-mediated transport, Golgi to endoplasmic reticulum"/>
    <property type="evidence" value="ECO:0007669"/>
    <property type="project" value="TreeGrafter"/>
</dbReference>
<reference evidence="14" key="1">
    <citation type="submission" date="2023-03" db="EMBL/GenBank/DDBJ databases">
        <authorList>
            <person name="Steffen K."/>
            <person name="Cardenas P."/>
        </authorList>
    </citation>
    <scope>NUCLEOTIDE SEQUENCE</scope>
</reference>
<keyword evidence="6" id="KW-0256">Endoplasmic reticulum</keyword>
<evidence type="ECO:0000256" key="7">
    <source>
        <dbReference type="ARBA" id="ARBA00022892"/>
    </source>
</evidence>
<feature type="compositionally biased region" description="Polar residues" evidence="12">
    <location>
        <begin position="1"/>
        <end position="20"/>
    </location>
</feature>
<dbReference type="GO" id="GO:0005484">
    <property type="term" value="F:SNAP receptor activity"/>
    <property type="evidence" value="ECO:0007669"/>
    <property type="project" value="TreeGrafter"/>
</dbReference>
<gene>
    <name evidence="14" type="ORF">GBAR_LOCUS6140</name>
</gene>
<dbReference type="EMBL" id="CASHTH010000919">
    <property type="protein sequence ID" value="CAI8009063.1"/>
    <property type="molecule type" value="Genomic_DNA"/>
</dbReference>
<proteinExistence type="inferred from homology"/>
<evidence type="ECO:0000256" key="12">
    <source>
        <dbReference type="SAM" id="MobiDB-lite"/>
    </source>
</evidence>
<keyword evidence="4" id="KW-0813">Transport</keyword>
<keyword evidence="8" id="KW-0653">Protein transport</keyword>
<evidence type="ECO:0000256" key="6">
    <source>
        <dbReference type="ARBA" id="ARBA00022824"/>
    </source>
</evidence>
<evidence type="ECO:0000256" key="2">
    <source>
        <dbReference type="ARBA" id="ARBA00007891"/>
    </source>
</evidence>
<dbReference type="Pfam" id="PF09753">
    <property type="entry name" value="Use1"/>
    <property type="match status" value="1"/>
</dbReference>